<dbReference type="SMART" id="SM00320">
    <property type="entry name" value="WD40"/>
    <property type="match status" value="4"/>
</dbReference>
<evidence type="ECO:0000259" key="4">
    <source>
        <dbReference type="PROSITE" id="PS50837"/>
    </source>
</evidence>
<evidence type="ECO:0000313" key="6">
    <source>
        <dbReference type="Proteomes" id="UP000753908"/>
    </source>
</evidence>
<dbReference type="InterPro" id="IPR036322">
    <property type="entry name" value="WD40_repeat_dom_sf"/>
</dbReference>
<dbReference type="PANTHER" id="PTHR19848">
    <property type="entry name" value="WD40 REPEAT PROTEIN"/>
    <property type="match status" value="1"/>
</dbReference>
<dbReference type="Gene3D" id="2.160.20.80">
    <property type="entry name" value="E3 ubiquitin-protein ligase SopA"/>
    <property type="match status" value="1"/>
</dbReference>
<keyword evidence="1 3" id="KW-0853">WD repeat</keyword>
<dbReference type="InterPro" id="IPR015943">
    <property type="entry name" value="WD40/YVTN_repeat-like_dom_sf"/>
</dbReference>
<dbReference type="Proteomes" id="UP000753908">
    <property type="component" value="Unassembled WGS sequence"/>
</dbReference>
<dbReference type="InterPro" id="IPR054557">
    <property type="entry name" value="NA-iREase1_dom"/>
</dbReference>
<dbReference type="Gene3D" id="2.130.10.10">
    <property type="entry name" value="YVTN repeat-like/Quinoprotein amine dehydrogenase"/>
    <property type="match status" value="2"/>
</dbReference>
<dbReference type="InterPro" id="IPR007111">
    <property type="entry name" value="NACHT_NTPase"/>
</dbReference>
<evidence type="ECO:0000313" key="5">
    <source>
        <dbReference type="EMBL" id="MBW4547449.1"/>
    </source>
</evidence>
<reference evidence="5" key="1">
    <citation type="submission" date="2021-05" db="EMBL/GenBank/DDBJ databases">
        <authorList>
            <person name="Pietrasiak N."/>
            <person name="Ward R."/>
            <person name="Stajich J.E."/>
            <person name="Kurbessoian T."/>
        </authorList>
    </citation>
    <scope>NUCLEOTIDE SEQUENCE</scope>
    <source>
        <strain evidence="5">CPER-KK1</strain>
    </source>
</reference>
<dbReference type="PROSITE" id="PS00678">
    <property type="entry name" value="WD_REPEATS_1"/>
    <property type="match status" value="1"/>
</dbReference>
<reference evidence="5" key="2">
    <citation type="journal article" date="2022" name="Microbiol. Resour. Announc.">
        <title>Metagenome Sequencing to Explore Phylogenomics of Terrestrial Cyanobacteria.</title>
        <authorList>
            <person name="Ward R.D."/>
            <person name="Stajich J.E."/>
            <person name="Johansen J.R."/>
            <person name="Huntemann M."/>
            <person name="Clum A."/>
            <person name="Foster B."/>
            <person name="Foster B."/>
            <person name="Roux S."/>
            <person name="Palaniappan K."/>
            <person name="Varghese N."/>
            <person name="Mukherjee S."/>
            <person name="Reddy T.B.K."/>
            <person name="Daum C."/>
            <person name="Copeland A."/>
            <person name="Chen I.A."/>
            <person name="Ivanova N.N."/>
            <person name="Kyrpides N.C."/>
            <person name="Shapiro N."/>
            <person name="Eloe-Fadrosh E.A."/>
            <person name="Pietrasiak N."/>
        </authorList>
    </citation>
    <scope>NUCLEOTIDE SEQUENCE</scope>
    <source>
        <strain evidence="5">CPER-KK1</strain>
    </source>
</reference>
<dbReference type="Gene3D" id="3.40.50.300">
    <property type="entry name" value="P-loop containing nucleotide triphosphate hydrolases"/>
    <property type="match status" value="1"/>
</dbReference>
<dbReference type="PANTHER" id="PTHR19848:SF8">
    <property type="entry name" value="F-BOX AND WD REPEAT DOMAIN CONTAINING 7"/>
    <property type="match status" value="1"/>
</dbReference>
<comment type="caution">
    <text evidence="5">The sequence shown here is derived from an EMBL/GenBank/DDBJ whole genome shotgun (WGS) entry which is preliminary data.</text>
</comment>
<sequence>MARKSLRVSPEKLEKIKRAFASTGFTQANLASEVDLSTRQPIGKFLSGKAVDHNVFKEICFKLNLEWKEVADLPRDIEPELEEKKQDSTQPLKQGKNSIGWNLAQQMRTWFETVGYSFEKHEIWEDSYFEWIINIPAWRRLERILVRGIQGEAKISDVVALRQAVNEQRTDQGCLVAVRRISRAARNEVEKEENQNLACYTFDELLDEKADFSPYINWLEAEVKRKGIDTMYVPLACTKEEFDPTTKEKIEESRYDESEGWIEGYIDRWLADPAKEHISVLGEFGTGKTWFVLHYAWITLQKYLQAKKRGVERPRLPLVIPLRDYAKALNVESVLAGFFFNKHNIRLNSSVFDQLNRMGKLLLIFDGFDEMADKIDRQKMIDNFWELAKVVVPGSKAILTCRTEHFPEAQEGRALLNAELKASITNLTGEPPQFEVLKLEYFNDDQIRKVISFRAEPATVEQVMGNPQLLNLARRPVMTELILEALPDIEAGKPVDISRIYLYAVRHKMERDIKAERTFTSLADKLYFLCELSWEMLSTDQMSLNYRQFPDHLRRLFGHAVQEQKDLDHWRYDMLGQTLLIRNDDGDYTPAHRSFLEFFVAYKFAAELGILAPDFTELAQGQLPSYLDASAPPQDYRWSSYFRREVDKHNAIKPKPALGKFVGEEVDALTDTLGRKPLTTAILDLIQTMFVLDEKEVEAQLLTLIEATRGKTTEEVSFVGGNVATLLVCRNPLALKGRNLAHTNLCHADFAEKHWLPSLRKYCKATDLSETNLEGACLQNVEFAEVALVNANLAYASLDNSVGFLSERHFYEMIALSPDGKFLVAGGIEGSVKLWFLEDGSEETIIKDMAWIACLAISFDNKLISIGDNMGDVVVYNIATSELILKIHDHEDCVADITFDRDSHHVITVSGGNEIDNSLRVYRLSDGELIDHYEHNRGFAKIEYCYRANAWITLDYNHRVDLWSFEENQHIKKLKLPKFFTNQAKFIDFSISTDKDSHLLLGGWNYKVKKNVYQIYNIENLDLIWQSNSFPVDLGKSLFAELSPNRHVIAFVGKDYILVWDRVKDQELWRSHKHLADIESLTFSQDSKYLVTGSRDCTVRMWNLDDGMLIKTFVTSKNYRGLQLTGVTGLSEEMLEALKERSAII</sequence>
<evidence type="ECO:0000256" key="2">
    <source>
        <dbReference type="ARBA" id="ARBA00022737"/>
    </source>
</evidence>
<dbReference type="SUPFAM" id="SSF50978">
    <property type="entry name" value="WD40 repeat-like"/>
    <property type="match status" value="1"/>
</dbReference>
<gene>
    <name evidence="5" type="ORF">KME25_23860</name>
</gene>
<dbReference type="PROSITE" id="PS50082">
    <property type="entry name" value="WD_REPEATS_2"/>
    <property type="match status" value="2"/>
</dbReference>
<dbReference type="InterPro" id="IPR001680">
    <property type="entry name" value="WD40_rpt"/>
</dbReference>
<name>A0A951PRE5_9CYAN</name>
<proteinExistence type="predicted"/>
<dbReference type="InterPro" id="IPR027417">
    <property type="entry name" value="P-loop_NTPase"/>
</dbReference>
<accession>A0A951PRE5</accession>
<keyword evidence="2" id="KW-0677">Repeat</keyword>
<dbReference type="EMBL" id="JAHHIF010000041">
    <property type="protein sequence ID" value="MBW4547449.1"/>
    <property type="molecule type" value="Genomic_DNA"/>
</dbReference>
<evidence type="ECO:0000256" key="3">
    <source>
        <dbReference type="PROSITE-ProRule" id="PRU00221"/>
    </source>
</evidence>
<dbReference type="Pfam" id="PF00805">
    <property type="entry name" value="Pentapeptide"/>
    <property type="match status" value="1"/>
</dbReference>
<dbReference type="SUPFAM" id="SSF141571">
    <property type="entry name" value="Pentapeptide repeat-like"/>
    <property type="match status" value="1"/>
</dbReference>
<dbReference type="Pfam" id="PF22722">
    <property type="entry name" value="NA-iREase1"/>
    <property type="match status" value="1"/>
</dbReference>
<dbReference type="AlphaFoldDB" id="A0A951PRE5"/>
<organism evidence="5 6">
    <name type="scientific">Symplocastrum torsivum CPER-KK1</name>
    <dbReference type="NCBI Taxonomy" id="450513"/>
    <lineage>
        <taxon>Bacteria</taxon>
        <taxon>Bacillati</taxon>
        <taxon>Cyanobacteriota</taxon>
        <taxon>Cyanophyceae</taxon>
        <taxon>Oscillatoriophycideae</taxon>
        <taxon>Oscillatoriales</taxon>
        <taxon>Microcoleaceae</taxon>
        <taxon>Symplocastrum</taxon>
    </lineage>
</organism>
<dbReference type="PROSITE" id="PS50837">
    <property type="entry name" value="NACHT"/>
    <property type="match status" value="1"/>
</dbReference>
<feature type="repeat" description="WD" evidence="3">
    <location>
        <begin position="1071"/>
        <end position="1112"/>
    </location>
</feature>
<evidence type="ECO:0000256" key="1">
    <source>
        <dbReference type="ARBA" id="ARBA00022574"/>
    </source>
</evidence>
<dbReference type="Pfam" id="PF00400">
    <property type="entry name" value="WD40"/>
    <property type="match status" value="2"/>
</dbReference>
<protein>
    <submittedName>
        <fullName evidence="5">NACHT domain-containing protein</fullName>
    </submittedName>
</protein>
<feature type="repeat" description="WD" evidence="3">
    <location>
        <begin position="814"/>
        <end position="845"/>
    </location>
</feature>
<dbReference type="InterPro" id="IPR019775">
    <property type="entry name" value="WD40_repeat_CS"/>
</dbReference>
<dbReference type="SUPFAM" id="SSF52540">
    <property type="entry name" value="P-loop containing nucleoside triphosphate hydrolases"/>
    <property type="match status" value="1"/>
</dbReference>
<feature type="domain" description="NACHT" evidence="4">
    <location>
        <begin position="276"/>
        <end position="403"/>
    </location>
</feature>
<dbReference type="InterPro" id="IPR001646">
    <property type="entry name" value="5peptide_repeat"/>
</dbReference>
<dbReference type="PROSITE" id="PS50294">
    <property type="entry name" value="WD_REPEATS_REGION"/>
    <property type="match status" value="1"/>
</dbReference>